<gene>
    <name evidence="2" type="ORF">EDE15_1255</name>
</gene>
<name>A0A428MGB3_9BACT</name>
<dbReference type="RefSeq" id="WP_125484463.1">
    <property type="nucleotide sequence ID" value="NZ_RSDW01000001.1"/>
</dbReference>
<reference evidence="2 3" key="1">
    <citation type="submission" date="2018-12" db="EMBL/GenBank/DDBJ databases">
        <title>Sequencing of bacterial isolates from soil warming experiment in Harvard Forest, Massachusetts, USA.</title>
        <authorList>
            <person name="Deangelis K."/>
        </authorList>
    </citation>
    <scope>NUCLEOTIDE SEQUENCE [LARGE SCALE GENOMIC DNA]</scope>
    <source>
        <strain evidence="2 3">EB153</strain>
    </source>
</reference>
<dbReference type="SUPFAM" id="SSF141571">
    <property type="entry name" value="Pentapeptide repeat-like"/>
    <property type="match status" value="1"/>
</dbReference>
<keyword evidence="1" id="KW-0472">Membrane</keyword>
<dbReference type="Gene3D" id="2.160.20.80">
    <property type="entry name" value="E3 ubiquitin-protein ligase SopA"/>
    <property type="match status" value="1"/>
</dbReference>
<evidence type="ECO:0000313" key="3">
    <source>
        <dbReference type="Proteomes" id="UP000269669"/>
    </source>
</evidence>
<accession>A0A428MGB3</accession>
<evidence type="ECO:0000256" key="1">
    <source>
        <dbReference type="SAM" id="Phobius"/>
    </source>
</evidence>
<feature type="transmembrane region" description="Helical" evidence="1">
    <location>
        <begin position="61"/>
        <end position="81"/>
    </location>
</feature>
<dbReference type="OrthoDB" id="9836642at2"/>
<comment type="caution">
    <text evidence="2">The sequence shown here is derived from an EMBL/GenBank/DDBJ whole genome shotgun (WGS) entry which is preliminary data.</text>
</comment>
<protein>
    <submittedName>
        <fullName evidence="2">Pentapeptide repeat protein</fullName>
    </submittedName>
</protein>
<keyword evidence="3" id="KW-1185">Reference proteome</keyword>
<dbReference type="EMBL" id="RSDW01000001">
    <property type="protein sequence ID" value="RSL15753.1"/>
    <property type="molecule type" value="Genomic_DNA"/>
</dbReference>
<proteinExistence type="predicted"/>
<evidence type="ECO:0000313" key="2">
    <source>
        <dbReference type="EMBL" id="RSL15753.1"/>
    </source>
</evidence>
<keyword evidence="1" id="KW-0812">Transmembrane</keyword>
<sequence>MPESPQDQTNEPVSSADLSANKLRAEIRNLDASTKKIKWEAANAKAQNNEVKRKRSFYERILSTTQATIVLALITLMFQIVQFGYTARQGRLADESKQWKDAVKEVSFDGDSKAVGGAMVLETFFSSDLHSGEAKTLVAVTLPFIKDVNAFDHLFEQLRRRDGWADPCCLIYSVAQSISLSHRELAKSIYKDAKLPIPSQGLFRINLSSEIEKLTPEASLKIEEARRREWQIDTVTQGLLDFWRENGTRPPQADSADPPYSADLRTLILRLDEDAVVNLSGKNFTHVYFKGAYLHNVNFSDSDLSGGNLSDVDMGSAQLRGTRLDGVVVHGADFDNVTDVEGSSWKGVRWWEAARLSNKLCQWFPEHGEKPESPDQYLRLCGSPTGH</sequence>
<dbReference type="InterPro" id="IPR001646">
    <property type="entry name" value="5peptide_repeat"/>
</dbReference>
<keyword evidence="1" id="KW-1133">Transmembrane helix</keyword>
<dbReference type="Proteomes" id="UP000269669">
    <property type="component" value="Unassembled WGS sequence"/>
</dbReference>
<dbReference type="AlphaFoldDB" id="A0A428MGB3"/>
<dbReference type="Pfam" id="PF00805">
    <property type="entry name" value="Pentapeptide"/>
    <property type="match status" value="2"/>
</dbReference>
<organism evidence="2 3">
    <name type="scientific">Edaphobacter aggregans</name>
    <dbReference type="NCBI Taxonomy" id="570835"/>
    <lineage>
        <taxon>Bacteria</taxon>
        <taxon>Pseudomonadati</taxon>
        <taxon>Acidobacteriota</taxon>
        <taxon>Terriglobia</taxon>
        <taxon>Terriglobales</taxon>
        <taxon>Acidobacteriaceae</taxon>
        <taxon>Edaphobacter</taxon>
    </lineage>
</organism>